<dbReference type="PROSITE" id="PS50004">
    <property type="entry name" value="C2"/>
    <property type="match status" value="1"/>
</dbReference>
<dbReference type="PANTHER" id="PTHR45911">
    <property type="entry name" value="C2 DOMAIN-CONTAINING PROTEIN"/>
    <property type="match status" value="1"/>
</dbReference>
<evidence type="ECO:0000259" key="3">
    <source>
        <dbReference type="PROSITE" id="PS50004"/>
    </source>
</evidence>
<dbReference type="InterPro" id="IPR000008">
    <property type="entry name" value="C2_dom"/>
</dbReference>
<keyword evidence="5" id="KW-1185">Reference proteome</keyword>
<keyword evidence="2" id="KW-0106">Calcium</keyword>
<evidence type="ECO:0000313" key="5">
    <source>
        <dbReference type="Proteomes" id="UP000078512"/>
    </source>
</evidence>
<dbReference type="PANTHER" id="PTHR45911:SF4">
    <property type="entry name" value="MULTIPLE C2 AND TRANSMEMBRANE DOMAIN-CONTAINING PROTEIN"/>
    <property type="match status" value="1"/>
</dbReference>
<proteinExistence type="predicted"/>
<dbReference type="CDD" id="cd00030">
    <property type="entry name" value="C2"/>
    <property type="match status" value="1"/>
</dbReference>
<dbReference type="InterPro" id="IPR035892">
    <property type="entry name" value="C2_domain_sf"/>
</dbReference>
<dbReference type="GO" id="GO:0005509">
    <property type="term" value="F:calcium ion binding"/>
    <property type="evidence" value="ECO:0007669"/>
    <property type="project" value="TreeGrafter"/>
</dbReference>
<dbReference type="Gene3D" id="2.60.40.150">
    <property type="entry name" value="C2 domain"/>
    <property type="match status" value="1"/>
</dbReference>
<evidence type="ECO:0000256" key="2">
    <source>
        <dbReference type="ARBA" id="ARBA00022837"/>
    </source>
</evidence>
<dbReference type="SMART" id="SM00239">
    <property type="entry name" value="C2"/>
    <property type="match status" value="1"/>
</dbReference>
<dbReference type="STRING" id="1314771.A0A197JQD2"/>
<dbReference type="Pfam" id="PF00168">
    <property type="entry name" value="C2"/>
    <property type="match status" value="1"/>
</dbReference>
<feature type="domain" description="C2" evidence="3">
    <location>
        <begin position="1"/>
        <end position="124"/>
    </location>
</feature>
<accession>A0A197JQD2</accession>
<dbReference type="PRINTS" id="PR00360">
    <property type="entry name" value="C2DOMAIN"/>
</dbReference>
<protein>
    <submittedName>
        <fullName evidence="4">C2-domain-containing protein</fullName>
    </submittedName>
</protein>
<evidence type="ECO:0000256" key="1">
    <source>
        <dbReference type="ARBA" id="ARBA00022723"/>
    </source>
</evidence>
<dbReference type="EMBL" id="KV442059">
    <property type="protein sequence ID" value="OAQ27168.1"/>
    <property type="molecule type" value="Genomic_DNA"/>
</dbReference>
<keyword evidence="1" id="KW-0479">Metal-binding</keyword>
<dbReference type="SUPFAM" id="SSF49562">
    <property type="entry name" value="C2 domain (Calcium/lipid-binding domain, CaLB)"/>
    <property type="match status" value="1"/>
</dbReference>
<sequence>MLGRKEFSNDPNTTLDDDESLTVRMRVYISKATNLAVKDLNGFSDPYVKVSIGGHKFTTKVVPKSLNPVWDAFFDFDLEAQSFPDQVNLVFWDKDFIGKDDFMGAVDIPFDESSLWGDATPKHFDDPSNQASFF</sequence>
<dbReference type="Proteomes" id="UP000078512">
    <property type="component" value="Unassembled WGS sequence"/>
</dbReference>
<reference evidence="4 5" key="1">
    <citation type="submission" date="2016-05" db="EMBL/GenBank/DDBJ databases">
        <title>Genome sequencing reveals origins of a unique bacterial endosymbiosis in the earliest lineages of terrestrial Fungi.</title>
        <authorList>
            <consortium name="DOE Joint Genome Institute"/>
            <person name="Uehling J."/>
            <person name="Gryganskyi A."/>
            <person name="Hameed K."/>
            <person name="Tschaplinski T."/>
            <person name="Misztal P."/>
            <person name="Wu S."/>
            <person name="Desiro A."/>
            <person name="Vande Pol N."/>
            <person name="Du Z.-Y."/>
            <person name="Zienkiewicz A."/>
            <person name="Zienkiewicz K."/>
            <person name="Morin E."/>
            <person name="Tisserant E."/>
            <person name="Splivallo R."/>
            <person name="Hainaut M."/>
            <person name="Henrissat B."/>
            <person name="Ohm R."/>
            <person name="Kuo A."/>
            <person name="Yan J."/>
            <person name="Lipzen A."/>
            <person name="Nolan M."/>
            <person name="Labutti K."/>
            <person name="Barry K."/>
            <person name="Goldstein A."/>
            <person name="Labbe J."/>
            <person name="Schadt C."/>
            <person name="Tuskan G."/>
            <person name="Grigoriev I."/>
            <person name="Martin F."/>
            <person name="Vilgalys R."/>
            <person name="Bonito G."/>
        </authorList>
    </citation>
    <scope>NUCLEOTIDE SEQUENCE [LARGE SCALE GENOMIC DNA]</scope>
    <source>
        <strain evidence="4 5">AG-77</strain>
    </source>
</reference>
<dbReference type="OrthoDB" id="67700at2759"/>
<gene>
    <name evidence="4" type="ORF">K457DRAFT_127638</name>
</gene>
<dbReference type="AlphaFoldDB" id="A0A197JQD2"/>
<dbReference type="GO" id="GO:0016020">
    <property type="term" value="C:membrane"/>
    <property type="evidence" value="ECO:0007669"/>
    <property type="project" value="TreeGrafter"/>
</dbReference>
<name>A0A197JQD2_9FUNG</name>
<organism evidence="4 5">
    <name type="scientific">Linnemannia elongata AG-77</name>
    <dbReference type="NCBI Taxonomy" id="1314771"/>
    <lineage>
        <taxon>Eukaryota</taxon>
        <taxon>Fungi</taxon>
        <taxon>Fungi incertae sedis</taxon>
        <taxon>Mucoromycota</taxon>
        <taxon>Mortierellomycotina</taxon>
        <taxon>Mortierellomycetes</taxon>
        <taxon>Mortierellales</taxon>
        <taxon>Mortierellaceae</taxon>
        <taxon>Linnemannia</taxon>
    </lineage>
</organism>
<evidence type="ECO:0000313" key="4">
    <source>
        <dbReference type="EMBL" id="OAQ27168.1"/>
    </source>
</evidence>